<gene>
    <name evidence="1" type="ORF">QTN47_26355</name>
</gene>
<keyword evidence="2" id="KW-1185">Reference proteome</keyword>
<accession>A0ABV3ZMG6</accession>
<sequence length="148" mass="17378">MSKHFLLLQLSYDFMLDGYAIIRLDDFDSIRHSSYERTQRKIFNAEGLLSTTYGFDKPLPLTNWIDILKTLKGYDFHVIVENINKNYLDFWIGEIKNVTAKSVSIHNYNPDGQFDDKPKNIRLNTISIVKFGDGYSTVFRKYLKHKSK</sequence>
<evidence type="ECO:0000313" key="1">
    <source>
        <dbReference type="EMBL" id="MEX6691059.1"/>
    </source>
</evidence>
<dbReference type="Proteomes" id="UP001560573">
    <property type="component" value="Unassembled WGS sequence"/>
</dbReference>
<organism evidence="1 2">
    <name type="scientific">Danxiaibacter flavus</name>
    <dbReference type="NCBI Taxonomy" id="3049108"/>
    <lineage>
        <taxon>Bacteria</taxon>
        <taxon>Pseudomonadati</taxon>
        <taxon>Bacteroidota</taxon>
        <taxon>Chitinophagia</taxon>
        <taxon>Chitinophagales</taxon>
        <taxon>Chitinophagaceae</taxon>
        <taxon>Danxiaibacter</taxon>
    </lineage>
</organism>
<dbReference type="RefSeq" id="WP_369332475.1">
    <property type="nucleotide sequence ID" value="NZ_JAULBC010000012.1"/>
</dbReference>
<proteinExistence type="predicted"/>
<name>A0ABV3ZMG6_9BACT</name>
<comment type="caution">
    <text evidence="1">The sequence shown here is derived from an EMBL/GenBank/DDBJ whole genome shotgun (WGS) entry which is preliminary data.</text>
</comment>
<reference evidence="1 2" key="1">
    <citation type="submission" date="2023-07" db="EMBL/GenBank/DDBJ databases">
        <authorList>
            <person name="Lian W.-H."/>
        </authorList>
    </citation>
    <scope>NUCLEOTIDE SEQUENCE [LARGE SCALE GENOMIC DNA]</scope>
    <source>
        <strain evidence="1 2">SYSU DXS3180</strain>
    </source>
</reference>
<protein>
    <submittedName>
        <fullName evidence="1">Uncharacterized protein</fullName>
    </submittedName>
</protein>
<evidence type="ECO:0000313" key="2">
    <source>
        <dbReference type="Proteomes" id="UP001560573"/>
    </source>
</evidence>
<dbReference type="EMBL" id="JAULBC010000012">
    <property type="protein sequence ID" value="MEX6691059.1"/>
    <property type="molecule type" value="Genomic_DNA"/>
</dbReference>